<proteinExistence type="predicted"/>
<feature type="domain" description="HTH crp-type" evidence="5">
    <location>
        <begin position="151"/>
        <end position="226"/>
    </location>
</feature>
<evidence type="ECO:0000313" key="6">
    <source>
        <dbReference type="EMBL" id="TCS40760.1"/>
    </source>
</evidence>
<evidence type="ECO:0000256" key="3">
    <source>
        <dbReference type="ARBA" id="ARBA00023163"/>
    </source>
</evidence>
<dbReference type="Pfam" id="PF00027">
    <property type="entry name" value="cNMP_binding"/>
    <property type="match status" value="1"/>
</dbReference>
<evidence type="ECO:0000256" key="1">
    <source>
        <dbReference type="ARBA" id="ARBA00023015"/>
    </source>
</evidence>
<comment type="caution">
    <text evidence="6">The sequence shown here is derived from an EMBL/GenBank/DDBJ whole genome shotgun (WGS) entry which is preliminary data.</text>
</comment>
<dbReference type="PROSITE" id="PS51063">
    <property type="entry name" value="HTH_CRP_2"/>
    <property type="match status" value="1"/>
</dbReference>
<dbReference type="PRINTS" id="PR00034">
    <property type="entry name" value="HTHCRP"/>
</dbReference>
<evidence type="ECO:0000259" key="5">
    <source>
        <dbReference type="PROSITE" id="PS51063"/>
    </source>
</evidence>
<dbReference type="PROSITE" id="PS00042">
    <property type="entry name" value="HTH_CRP_1"/>
    <property type="match status" value="1"/>
</dbReference>
<dbReference type="InterPro" id="IPR018490">
    <property type="entry name" value="cNMP-bd_dom_sf"/>
</dbReference>
<dbReference type="PROSITE" id="PS50042">
    <property type="entry name" value="CNMP_BINDING_3"/>
    <property type="match status" value="1"/>
</dbReference>
<reference evidence="6 7" key="1">
    <citation type="submission" date="2019-03" db="EMBL/GenBank/DDBJ databases">
        <title>Genomic Encyclopedia of Archaeal and Bacterial Type Strains, Phase II (KMG-II): from individual species to whole genera.</title>
        <authorList>
            <person name="Goeker M."/>
        </authorList>
    </citation>
    <scope>NUCLEOTIDE SEQUENCE [LARGE SCALE GENOMIC DNA]</scope>
    <source>
        <strain evidence="6 7">DSM 15388</strain>
    </source>
</reference>
<keyword evidence="3" id="KW-0804">Transcription</keyword>
<dbReference type="InterPro" id="IPR036388">
    <property type="entry name" value="WH-like_DNA-bd_sf"/>
</dbReference>
<dbReference type="Pfam" id="PF13545">
    <property type="entry name" value="HTH_Crp_2"/>
    <property type="match status" value="1"/>
</dbReference>
<gene>
    <name evidence="6" type="ORF">BCF53_108125</name>
</gene>
<dbReference type="InterPro" id="IPR014710">
    <property type="entry name" value="RmlC-like_jellyroll"/>
</dbReference>
<name>A0A4R3I6Q0_9GAMM</name>
<dbReference type="InterPro" id="IPR000595">
    <property type="entry name" value="cNMP-bd_dom"/>
</dbReference>
<organism evidence="6 7">
    <name type="scientific">Reinekea marinisedimentorum</name>
    <dbReference type="NCBI Taxonomy" id="230495"/>
    <lineage>
        <taxon>Bacteria</taxon>
        <taxon>Pseudomonadati</taxon>
        <taxon>Pseudomonadota</taxon>
        <taxon>Gammaproteobacteria</taxon>
        <taxon>Oceanospirillales</taxon>
        <taxon>Saccharospirillaceae</taxon>
        <taxon>Reinekea</taxon>
    </lineage>
</organism>
<protein>
    <submittedName>
        <fullName evidence="6">CRP/FNR family transcriptional regulator</fullName>
    </submittedName>
</protein>
<dbReference type="Gene3D" id="2.60.120.10">
    <property type="entry name" value="Jelly Rolls"/>
    <property type="match status" value="1"/>
</dbReference>
<dbReference type="PANTHER" id="PTHR24567">
    <property type="entry name" value="CRP FAMILY TRANSCRIPTIONAL REGULATORY PROTEIN"/>
    <property type="match status" value="1"/>
</dbReference>
<keyword evidence="2" id="KW-0238">DNA-binding</keyword>
<dbReference type="SUPFAM" id="SSF46785">
    <property type="entry name" value="Winged helix' DNA-binding domain"/>
    <property type="match status" value="1"/>
</dbReference>
<dbReference type="Proteomes" id="UP000295793">
    <property type="component" value="Unassembled WGS sequence"/>
</dbReference>
<dbReference type="RefSeq" id="WP_132701727.1">
    <property type="nucleotide sequence ID" value="NZ_SLZR01000008.1"/>
</dbReference>
<dbReference type="SMART" id="SM00419">
    <property type="entry name" value="HTH_CRP"/>
    <property type="match status" value="1"/>
</dbReference>
<dbReference type="SUPFAM" id="SSF51206">
    <property type="entry name" value="cAMP-binding domain-like"/>
    <property type="match status" value="1"/>
</dbReference>
<dbReference type="GO" id="GO:0003677">
    <property type="term" value="F:DNA binding"/>
    <property type="evidence" value="ECO:0007669"/>
    <property type="project" value="UniProtKB-KW"/>
</dbReference>
<dbReference type="GO" id="GO:0005829">
    <property type="term" value="C:cytosol"/>
    <property type="evidence" value="ECO:0007669"/>
    <property type="project" value="TreeGrafter"/>
</dbReference>
<dbReference type="InterPro" id="IPR050397">
    <property type="entry name" value="Env_Response_Regulators"/>
</dbReference>
<dbReference type="OrthoDB" id="7643467at2"/>
<sequence>MGLSTACKNCSLHPLCLPLALSIEDMDILDGIIKRGRPIQKGEHLFYQGDEFRAIFAVRTGTVKTYTLTNEGEEQITGFHLASELVGLESYDTITYPASAKVLETTNVCEIPVDRLDDLAGRMPELRRQLMRLMSKELREEQQMMLLLSKKSAEERIASFLINLAARFKHRGFSGTSFRLTMSRADIANYLGLAVETVSRVFTRFQKQGLLEHTGSAKDIVISNFEALTSIASLAECERIELGIE</sequence>
<dbReference type="CDD" id="cd00092">
    <property type="entry name" value="HTH_CRP"/>
    <property type="match status" value="1"/>
</dbReference>
<dbReference type="CDD" id="cd00038">
    <property type="entry name" value="CAP_ED"/>
    <property type="match status" value="1"/>
</dbReference>
<dbReference type="InterPro" id="IPR012318">
    <property type="entry name" value="HTH_CRP"/>
</dbReference>
<evidence type="ECO:0000259" key="4">
    <source>
        <dbReference type="PROSITE" id="PS50042"/>
    </source>
</evidence>
<dbReference type="PANTHER" id="PTHR24567:SF75">
    <property type="entry name" value="FUMARATE AND NITRATE REDUCTION REGULATORY PROTEIN"/>
    <property type="match status" value="1"/>
</dbReference>
<dbReference type="FunFam" id="1.10.10.10:FF:000028">
    <property type="entry name" value="Fumarate/nitrate reduction transcriptional regulator Fnr"/>
    <property type="match status" value="1"/>
</dbReference>
<dbReference type="GO" id="GO:0003700">
    <property type="term" value="F:DNA-binding transcription factor activity"/>
    <property type="evidence" value="ECO:0007669"/>
    <property type="project" value="InterPro"/>
</dbReference>
<dbReference type="FunFam" id="2.60.120.10:FF:000004">
    <property type="entry name" value="Fumarate/nitrate reduction transcriptional regulator Fnr"/>
    <property type="match status" value="1"/>
</dbReference>
<dbReference type="SMART" id="SM00100">
    <property type="entry name" value="cNMP"/>
    <property type="match status" value="1"/>
</dbReference>
<evidence type="ECO:0000313" key="7">
    <source>
        <dbReference type="Proteomes" id="UP000295793"/>
    </source>
</evidence>
<keyword evidence="7" id="KW-1185">Reference proteome</keyword>
<feature type="domain" description="Cyclic nucleotide-binding" evidence="4">
    <location>
        <begin position="27"/>
        <end position="115"/>
    </location>
</feature>
<keyword evidence="1" id="KW-0805">Transcription regulation</keyword>
<dbReference type="Gene3D" id="1.10.10.10">
    <property type="entry name" value="Winged helix-like DNA-binding domain superfamily/Winged helix DNA-binding domain"/>
    <property type="match status" value="1"/>
</dbReference>
<dbReference type="AlphaFoldDB" id="A0A4R3I6Q0"/>
<dbReference type="EMBL" id="SLZR01000008">
    <property type="protein sequence ID" value="TCS40760.1"/>
    <property type="molecule type" value="Genomic_DNA"/>
</dbReference>
<accession>A0A4R3I6Q0</accession>
<evidence type="ECO:0000256" key="2">
    <source>
        <dbReference type="ARBA" id="ARBA00023125"/>
    </source>
</evidence>
<dbReference type="NCBIfam" id="NF008365">
    <property type="entry name" value="PRK11161.1"/>
    <property type="match status" value="1"/>
</dbReference>
<dbReference type="InterPro" id="IPR036390">
    <property type="entry name" value="WH_DNA-bd_sf"/>
</dbReference>
<dbReference type="InterPro" id="IPR018335">
    <property type="entry name" value="Tscrpt_reg_HTH_Crp-type_CS"/>
</dbReference>